<dbReference type="InterPro" id="IPR002645">
    <property type="entry name" value="STAS_dom"/>
</dbReference>
<comment type="similarity">
    <text evidence="1 2">Belongs to the anti-sigma-factor antagonist family.</text>
</comment>
<feature type="domain" description="STAS" evidence="3">
    <location>
        <begin position="15"/>
        <end position="126"/>
    </location>
</feature>
<evidence type="ECO:0000256" key="2">
    <source>
        <dbReference type="RuleBase" id="RU003749"/>
    </source>
</evidence>
<dbReference type="Proteomes" id="UP001597417">
    <property type="component" value="Unassembled WGS sequence"/>
</dbReference>
<gene>
    <name evidence="4" type="ORF">ACFSXZ_30885</name>
</gene>
<dbReference type="EMBL" id="JBHUKR010000020">
    <property type="protein sequence ID" value="MFD2420744.1"/>
    <property type="molecule type" value="Genomic_DNA"/>
</dbReference>
<evidence type="ECO:0000313" key="5">
    <source>
        <dbReference type="Proteomes" id="UP001597417"/>
    </source>
</evidence>
<reference evidence="5" key="1">
    <citation type="journal article" date="2019" name="Int. J. Syst. Evol. Microbiol.">
        <title>The Global Catalogue of Microorganisms (GCM) 10K type strain sequencing project: providing services to taxonomists for standard genome sequencing and annotation.</title>
        <authorList>
            <consortium name="The Broad Institute Genomics Platform"/>
            <consortium name="The Broad Institute Genome Sequencing Center for Infectious Disease"/>
            <person name="Wu L."/>
            <person name="Ma J."/>
        </authorList>
    </citation>
    <scope>NUCLEOTIDE SEQUENCE [LARGE SCALE GENOMIC DNA]</scope>
    <source>
        <strain evidence="5">CGMCC 4.7645</strain>
    </source>
</reference>
<dbReference type="InterPro" id="IPR003658">
    <property type="entry name" value="Anti-sigma_ant"/>
</dbReference>
<dbReference type="PANTHER" id="PTHR33495:SF2">
    <property type="entry name" value="ANTI-SIGMA FACTOR ANTAGONIST TM_1081-RELATED"/>
    <property type="match status" value="1"/>
</dbReference>
<dbReference type="Pfam" id="PF01740">
    <property type="entry name" value="STAS"/>
    <property type="match status" value="1"/>
</dbReference>
<dbReference type="CDD" id="cd07043">
    <property type="entry name" value="STAS_anti-anti-sigma_factors"/>
    <property type="match status" value="1"/>
</dbReference>
<evidence type="ECO:0000313" key="4">
    <source>
        <dbReference type="EMBL" id="MFD2420744.1"/>
    </source>
</evidence>
<evidence type="ECO:0000256" key="1">
    <source>
        <dbReference type="ARBA" id="ARBA00009013"/>
    </source>
</evidence>
<sequence>MSDHSDDPATSSTTLRISVYETGSAVVVTVAGEVDLATAAQLESAASRGLEQAGKHLCVIDLTSVGFLGSPGLSALVRAAKQAENRQEPLRIVVDSNRPVIRPIEISGLDQVLSLYHTVEEALRPQGKQDGP</sequence>
<dbReference type="RefSeq" id="WP_378268952.1">
    <property type="nucleotide sequence ID" value="NZ_JBHUKR010000020.1"/>
</dbReference>
<comment type="caution">
    <text evidence="4">The sequence shown here is derived from an EMBL/GenBank/DDBJ whole genome shotgun (WGS) entry which is preliminary data.</text>
</comment>
<evidence type="ECO:0000259" key="3">
    <source>
        <dbReference type="PROSITE" id="PS50801"/>
    </source>
</evidence>
<protein>
    <recommendedName>
        <fullName evidence="2">Anti-sigma factor antagonist</fullName>
    </recommendedName>
</protein>
<organism evidence="4 5">
    <name type="scientific">Amycolatopsis pigmentata</name>
    <dbReference type="NCBI Taxonomy" id="450801"/>
    <lineage>
        <taxon>Bacteria</taxon>
        <taxon>Bacillati</taxon>
        <taxon>Actinomycetota</taxon>
        <taxon>Actinomycetes</taxon>
        <taxon>Pseudonocardiales</taxon>
        <taxon>Pseudonocardiaceae</taxon>
        <taxon>Amycolatopsis</taxon>
    </lineage>
</organism>
<dbReference type="Gene3D" id="3.30.750.24">
    <property type="entry name" value="STAS domain"/>
    <property type="match status" value="1"/>
</dbReference>
<dbReference type="PROSITE" id="PS50801">
    <property type="entry name" value="STAS"/>
    <property type="match status" value="1"/>
</dbReference>
<dbReference type="NCBIfam" id="TIGR00377">
    <property type="entry name" value="ant_ant_sig"/>
    <property type="match status" value="1"/>
</dbReference>
<proteinExistence type="inferred from homology"/>
<dbReference type="PANTHER" id="PTHR33495">
    <property type="entry name" value="ANTI-SIGMA FACTOR ANTAGONIST TM_1081-RELATED-RELATED"/>
    <property type="match status" value="1"/>
</dbReference>
<accession>A0ABW5G0D9</accession>
<dbReference type="InterPro" id="IPR036513">
    <property type="entry name" value="STAS_dom_sf"/>
</dbReference>
<name>A0ABW5G0D9_9PSEU</name>
<keyword evidence="5" id="KW-1185">Reference proteome</keyword>
<dbReference type="SUPFAM" id="SSF52091">
    <property type="entry name" value="SpoIIaa-like"/>
    <property type="match status" value="1"/>
</dbReference>